<feature type="region of interest" description="Disordered" evidence="1">
    <location>
        <begin position="190"/>
        <end position="253"/>
    </location>
</feature>
<proteinExistence type="predicted"/>
<comment type="caution">
    <text evidence="2">The sequence shown here is derived from an EMBL/GenBank/DDBJ whole genome shotgun (WGS) entry which is preliminary data.</text>
</comment>
<feature type="compositionally biased region" description="Basic and acidic residues" evidence="1">
    <location>
        <begin position="244"/>
        <end position="253"/>
    </location>
</feature>
<feature type="region of interest" description="Disordered" evidence="1">
    <location>
        <begin position="520"/>
        <end position="547"/>
    </location>
</feature>
<sequence length="584" mass="65443">MLRRVLIQDLPKGKKTLALIFREFDVSQDTQLLCTDVKPFMSALPYAFLTHDWNYVPTTVVTESTIPPGLHISKQFLKAHADEILKEWEHVKSLGKPAADEWSKGLAGTGKYTMTDAARWERWETKGGLNGVLFMLTPQQPQVTPPVYTQMAQPTPSQPWGANQFSWPQTSSQPQFFQPQPISMAQQPFHHTSTTAGPQHYFQTSPAGIQNPFPQPGPISTPHGQTPGAYGQPPNLPQTQTPQHRVERNARDATEAKYIRRKAIVERCVSDIDPPLPENVLRHMESFQAATQISARLTDGAWEVLKPRLIAQRPAAEAMEREHTAQLLALQAQVNAENKRNIYSKEAKDAQEREWEEALKPQREKLSSYADQYVKQHWKGGHSINSGNVALFAISVFNHVRKQFYTELEVQDRLAMVTGQPIPTDLPDGPFLRRLTLETMKWVYDNKIRPLTRDFGKEIFYCNGDGCESNSKLYAFEGVIQHYGAKHTNNFSKGNVIIHWQTADWPEDLPFFDPGSGPTTRYSHHTNGGFSRGTTITPQVTSSAPFSVPSLTTSPYTPLSGYGHGPFPPPIGAANGFSPPGHHP</sequence>
<dbReference type="OrthoDB" id="2322499at2759"/>
<dbReference type="AlphaFoldDB" id="A0A9P4IJJ2"/>
<reference evidence="2" key="1">
    <citation type="journal article" date="2020" name="Stud. Mycol.">
        <title>101 Dothideomycetes genomes: a test case for predicting lifestyles and emergence of pathogens.</title>
        <authorList>
            <person name="Haridas S."/>
            <person name="Albert R."/>
            <person name="Binder M."/>
            <person name="Bloem J."/>
            <person name="Labutti K."/>
            <person name="Salamov A."/>
            <person name="Andreopoulos B."/>
            <person name="Baker S."/>
            <person name="Barry K."/>
            <person name="Bills G."/>
            <person name="Bluhm B."/>
            <person name="Cannon C."/>
            <person name="Castanera R."/>
            <person name="Culley D."/>
            <person name="Daum C."/>
            <person name="Ezra D."/>
            <person name="Gonzalez J."/>
            <person name="Henrissat B."/>
            <person name="Kuo A."/>
            <person name="Liang C."/>
            <person name="Lipzen A."/>
            <person name="Lutzoni F."/>
            <person name="Magnuson J."/>
            <person name="Mondo S."/>
            <person name="Nolan M."/>
            <person name="Ohm R."/>
            <person name="Pangilinan J."/>
            <person name="Park H.-J."/>
            <person name="Ramirez L."/>
            <person name="Alfaro M."/>
            <person name="Sun H."/>
            <person name="Tritt A."/>
            <person name="Yoshinaga Y."/>
            <person name="Zwiers L.-H."/>
            <person name="Turgeon B."/>
            <person name="Goodwin S."/>
            <person name="Spatafora J."/>
            <person name="Crous P."/>
            <person name="Grigoriev I."/>
        </authorList>
    </citation>
    <scope>NUCLEOTIDE SEQUENCE</scope>
    <source>
        <strain evidence="2">CBS 133067</strain>
    </source>
</reference>
<feature type="compositionally biased region" description="Polar residues" evidence="1">
    <location>
        <begin position="190"/>
        <end position="208"/>
    </location>
</feature>
<accession>A0A9P4IJJ2</accession>
<name>A0A9P4IJJ2_9PEZI</name>
<dbReference type="EMBL" id="ML978125">
    <property type="protein sequence ID" value="KAF2099316.1"/>
    <property type="molecule type" value="Genomic_DNA"/>
</dbReference>
<dbReference type="Proteomes" id="UP000799772">
    <property type="component" value="Unassembled WGS sequence"/>
</dbReference>
<evidence type="ECO:0000256" key="1">
    <source>
        <dbReference type="SAM" id="MobiDB-lite"/>
    </source>
</evidence>
<feature type="non-terminal residue" evidence="2">
    <location>
        <position position="584"/>
    </location>
</feature>
<protein>
    <submittedName>
        <fullName evidence="2">Uncharacterized protein</fullName>
    </submittedName>
</protein>
<organism evidence="2 3">
    <name type="scientific">Rhizodiscina lignyota</name>
    <dbReference type="NCBI Taxonomy" id="1504668"/>
    <lineage>
        <taxon>Eukaryota</taxon>
        <taxon>Fungi</taxon>
        <taxon>Dikarya</taxon>
        <taxon>Ascomycota</taxon>
        <taxon>Pezizomycotina</taxon>
        <taxon>Dothideomycetes</taxon>
        <taxon>Pleosporomycetidae</taxon>
        <taxon>Aulographales</taxon>
        <taxon>Rhizodiscinaceae</taxon>
        <taxon>Rhizodiscina</taxon>
    </lineage>
</organism>
<keyword evidence="3" id="KW-1185">Reference proteome</keyword>
<evidence type="ECO:0000313" key="3">
    <source>
        <dbReference type="Proteomes" id="UP000799772"/>
    </source>
</evidence>
<evidence type="ECO:0000313" key="2">
    <source>
        <dbReference type="EMBL" id="KAF2099316.1"/>
    </source>
</evidence>
<gene>
    <name evidence="2" type="ORF">NA57DRAFT_38703</name>
</gene>